<feature type="domain" description="RNA polymerase Rpb2" evidence="17">
    <location>
        <begin position="597"/>
        <end position="658"/>
    </location>
</feature>
<evidence type="ECO:0000259" key="13">
    <source>
        <dbReference type="Pfam" id="PF04560"/>
    </source>
</evidence>
<evidence type="ECO:0000256" key="3">
    <source>
        <dbReference type="ARBA" id="ARBA00022679"/>
    </source>
</evidence>
<evidence type="ECO:0000256" key="8">
    <source>
        <dbReference type="ARBA" id="ARBA00048552"/>
    </source>
</evidence>
<dbReference type="GO" id="GO:0003899">
    <property type="term" value="F:DNA-directed RNA polymerase activity"/>
    <property type="evidence" value="ECO:0007669"/>
    <property type="project" value="UniProtKB-EC"/>
</dbReference>
<dbReference type="InterPro" id="IPR014724">
    <property type="entry name" value="RNA_pol_RPB2_OB-fold"/>
</dbReference>
<feature type="domain" description="RNA polymerase Rpb2" evidence="18">
    <location>
        <begin position="683"/>
        <end position="734"/>
    </location>
</feature>
<evidence type="ECO:0000256" key="2">
    <source>
        <dbReference type="ARBA" id="ARBA00022478"/>
    </source>
</evidence>
<evidence type="ECO:0000259" key="18">
    <source>
        <dbReference type="Pfam" id="PF04567"/>
    </source>
</evidence>
<dbReference type="InterPro" id="IPR007121">
    <property type="entry name" value="RNA_pol_bsu_CS"/>
</dbReference>
<evidence type="ECO:0000313" key="19">
    <source>
        <dbReference type="EMBL" id="KAG8386884.1"/>
    </source>
</evidence>
<evidence type="ECO:0000313" key="20">
    <source>
        <dbReference type="Proteomes" id="UP000826271"/>
    </source>
</evidence>
<evidence type="ECO:0000256" key="5">
    <source>
        <dbReference type="ARBA" id="ARBA00022723"/>
    </source>
</evidence>
<comment type="function">
    <text evidence="10">DNA-dependent RNA polymerase catalyzes the transcription of DNA into RNA using the four ribonucleoside triphosphates as substrates.</text>
</comment>
<comment type="catalytic activity">
    <reaction evidence="8 10">
        <text>RNA(n) + a ribonucleoside 5'-triphosphate = RNA(n+1) + diphosphate</text>
        <dbReference type="Rhea" id="RHEA:21248"/>
        <dbReference type="Rhea" id="RHEA-COMP:14527"/>
        <dbReference type="Rhea" id="RHEA-COMP:17342"/>
        <dbReference type="ChEBI" id="CHEBI:33019"/>
        <dbReference type="ChEBI" id="CHEBI:61557"/>
        <dbReference type="ChEBI" id="CHEBI:140395"/>
        <dbReference type="EC" id="2.7.7.6"/>
    </reaction>
</comment>
<dbReference type="InterPro" id="IPR007645">
    <property type="entry name" value="RNA_pol_Rpb2_3"/>
</dbReference>
<dbReference type="Gene3D" id="2.40.50.150">
    <property type="match status" value="1"/>
</dbReference>
<evidence type="ECO:0000256" key="4">
    <source>
        <dbReference type="ARBA" id="ARBA00022695"/>
    </source>
</evidence>
<evidence type="ECO:0000259" key="14">
    <source>
        <dbReference type="Pfam" id="PF04561"/>
    </source>
</evidence>
<keyword evidence="4 10" id="KW-0548">Nucleotidyltransferase</keyword>
<comment type="caution">
    <text evidence="19">The sequence shown here is derived from an EMBL/GenBank/DDBJ whole genome shotgun (WGS) entry which is preliminary data.</text>
</comment>
<comment type="similarity">
    <text evidence="1 9">Belongs to the RNA polymerase beta chain family.</text>
</comment>
<feature type="domain" description="RNA polymerase Rpb2" evidence="13">
    <location>
        <begin position="1095"/>
        <end position="1186"/>
    </location>
</feature>
<sequence>MYGGGFQYKNYPNPYPNPNADNNSSVVVEVDDDDDELEEVNDESQEISQEDAWTVISSYFEDKGLVRQQLDSFDEFIQNTMQEIVDESANIEIRPESQHNPGRSSDFVETIYRISFGQIYLSKPMMTESDGETNTLYPKAARLRNLTYSSPLYVDVTKRVIKKGYDCEEVTEAQDFTKVFIGKVPIMLRSSYCSLYNLSEKDLTEMGECPYDQGGYFIVNGSEKVLIAQEKMSTNHVYVFKKRQPNKYAYVAEVRSVTESQNKAPSGMFVRMLSRPGAKVGSSGQYIRATLPYIRTEIPIIIVFRALGFVADKDILEHICYDFNDVQMMELLRPSLEESFVIQNQQVALDYIGKRGSTVGVTRDKRIKYAKEILQREMLPHVGTEEYCETKKAYYFGYVIHRLLLCVLGRRPEDDRDHYANKRLDLAGPLLGGLFRMLFRKLTRDVRSYVQKCVDSGKDVNLQFAIKAKTITSGLKYSIATGNWGRANAAGTRAGVSQVLNRLTFASTLSHLRRLNSPIGREGKLAKPRQLHNSHWGMMCPAETPEGQACGLVKNLALMVYITVGSAANPILEFLDEWSTENFEEISPAVIPQATKIFVNGNWIGIHRNPELLVRTLRQLRRQVDVNTEVGIIRDTRLKELRLYTDYGRCSRPLFIVEKQTLLIKKRDILALQQRESPEEYGWHDLVRKGFIEYVDTEEEETTMISMTINDLINARCNPDDAYSETYTHCEIHPSLLLGVCASIIPFPDHNQSPRNTYQSAMGKQAMGIYVTNYQIRMDTLAYVLYYPQKPLVTTRAMEHLHFRQLPAGINAIVAIACYSGYNQEDSVIMNQSSIDRGFFRSLFFRTYRDEEKKMGTLVKEDFGRPNRDNTMGTRVAGDDVIIGKTTPVSQEEAQAKSARFTHKDHSTSLRHSETGTVDQVLLTTNADGLRFVKIRMRSVRIPQIGDKFSSRHGQKGTIGMTCTQEDMPWTVEGITPDIIVNPHAIPSRMTIGQLIECIMGKVAAHMGKEGDATPFTDVTVDNISKALHKCGYQMRGFETMYNGHTGRQLTSLIFLGPTYYQRLKHMVDDKIHSRGRGPVQILTRQPAEGRSRDGGLRFGEMERDCMIAHGAAHFLKERLFDQSDAYRIHVCERCGLIAIANLKKHSFECRNCKNKTDIVQVNIPYACKLLVQELMAMAISPRLLTKDVKSLKEQKNKCG</sequence>
<feature type="domain" description="RNA polymerase Rpb2" evidence="14">
    <location>
        <begin position="234"/>
        <end position="425"/>
    </location>
</feature>
<dbReference type="Proteomes" id="UP000826271">
    <property type="component" value="Unassembled WGS sequence"/>
</dbReference>
<dbReference type="InterPro" id="IPR007120">
    <property type="entry name" value="DNA-dir_RNAP_su2_dom"/>
</dbReference>
<dbReference type="SUPFAM" id="SSF64484">
    <property type="entry name" value="beta and beta-prime subunits of DNA dependent RNA-polymerase"/>
    <property type="match status" value="1"/>
</dbReference>
<keyword evidence="6" id="KW-0862">Zinc</keyword>
<reference evidence="19" key="1">
    <citation type="submission" date="2019-10" db="EMBL/GenBank/DDBJ databases">
        <authorList>
            <person name="Zhang R."/>
            <person name="Pan Y."/>
            <person name="Wang J."/>
            <person name="Ma R."/>
            <person name="Yu S."/>
        </authorList>
    </citation>
    <scope>NUCLEOTIDE SEQUENCE</scope>
    <source>
        <strain evidence="19">LA-IB0</strain>
        <tissue evidence="19">Leaf</tissue>
    </source>
</reference>
<dbReference type="FunFam" id="3.90.1800.10:FF:000002">
    <property type="entry name" value="DNA-directed RNA polymerase subunit beta"/>
    <property type="match status" value="1"/>
</dbReference>
<accession>A0AAV6Y2E5</accession>
<evidence type="ECO:0000256" key="10">
    <source>
        <dbReference type="RuleBase" id="RU363031"/>
    </source>
</evidence>
<dbReference type="InterPro" id="IPR037034">
    <property type="entry name" value="RNA_pol_Rpb2_2_sf"/>
</dbReference>
<dbReference type="InterPro" id="IPR007642">
    <property type="entry name" value="RNA_pol_Rpb2_2"/>
</dbReference>
<dbReference type="PROSITE" id="PS01166">
    <property type="entry name" value="RNA_POL_BETA"/>
    <property type="match status" value="1"/>
</dbReference>
<dbReference type="Pfam" id="PF04560">
    <property type="entry name" value="RNA_pol_Rpb2_7"/>
    <property type="match status" value="1"/>
</dbReference>
<dbReference type="InterPro" id="IPR015712">
    <property type="entry name" value="DNA-dir_RNA_pol_su2"/>
</dbReference>
<feature type="domain" description="RNA polymerase Rpb2" evidence="16">
    <location>
        <begin position="498"/>
        <end position="562"/>
    </location>
</feature>
<dbReference type="Pfam" id="PF04561">
    <property type="entry name" value="RNA_pol_Rpb2_2"/>
    <property type="match status" value="1"/>
</dbReference>
<dbReference type="Gene3D" id="3.90.1800.10">
    <property type="entry name" value="RNA polymerase alpha subunit dimerisation domain"/>
    <property type="match status" value="1"/>
</dbReference>
<evidence type="ECO:0000259" key="16">
    <source>
        <dbReference type="Pfam" id="PF04565"/>
    </source>
</evidence>
<evidence type="ECO:0000256" key="11">
    <source>
        <dbReference type="SAM" id="MobiDB-lite"/>
    </source>
</evidence>
<evidence type="ECO:0000259" key="12">
    <source>
        <dbReference type="Pfam" id="PF00562"/>
    </source>
</evidence>
<dbReference type="GO" id="GO:0032549">
    <property type="term" value="F:ribonucleoside binding"/>
    <property type="evidence" value="ECO:0007669"/>
    <property type="project" value="InterPro"/>
</dbReference>
<evidence type="ECO:0000256" key="7">
    <source>
        <dbReference type="ARBA" id="ARBA00023163"/>
    </source>
</evidence>
<evidence type="ECO:0000256" key="9">
    <source>
        <dbReference type="RuleBase" id="RU000434"/>
    </source>
</evidence>
<dbReference type="PANTHER" id="PTHR20856">
    <property type="entry name" value="DNA-DIRECTED RNA POLYMERASE I SUBUNIT 2"/>
    <property type="match status" value="1"/>
</dbReference>
<dbReference type="GO" id="GO:0046872">
    <property type="term" value="F:metal ion binding"/>
    <property type="evidence" value="ECO:0007669"/>
    <property type="project" value="UniProtKB-KW"/>
</dbReference>
<dbReference type="Gene3D" id="3.90.1070.20">
    <property type="match status" value="1"/>
</dbReference>
<feature type="domain" description="DNA-directed RNA polymerase subunit 2 hybrid-binding" evidence="12">
    <location>
        <begin position="741"/>
        <end position="1093"/>
    </location>
</feature>
<dbReference type="FunFam" id="3.90.1110.10:FF:000005">
    <property type="entry name" value="DNA-directed RNA polymerase subunit beta"/>
    <property type="match status" value="1"/>
</dbReference>
<gene>
    <name evidence="19" type="ORF">BUALT_Bualt03G0195300</name>
</gene>
<keyword evidence="20" id="KW-1185">Reference proteome</keyword>
<dbReference type="Pfam" id="PF04567">
    <property type="entry name" value="RNA_pol_Rpb2_5"/>
    <property type="match status" value="1"/>
</dbReference>
<dbReference type="InterPro" id="IPR007647">
    <property type="entry name" value="RNA_pol_Rpb2_5"/>
</dbReference>
<dbReference type="InterPro" id="IPR037033">
    <property type="entry name" value="DNA-dir_RNAP_su2_hyb_sf"/>
</dbReference>
<dbReference type="NCBIfam" id="NF007175">
    <property type="entry name" value="PRK09606.1"/>
    <property type="match status" value="1"/>
</dbReference>
<dbReference type="InterPro" id="IPR007646">
    <property type="entry name" value="RNA_pol_Rpb2_4"/>
</dbReference>
<dbReference type="GO" id="GO:0006351">
    <property type="term" value="P:DNA-templated transcription"/>
    <property type="evidence" value="ECO:0007669"/>
    <property type="project" value="InterPro"/>
</dbReference>
<dbReference type="Pfam" id="PF04565">
    <property type="entry name" value="RNA_pol_Rpb2_3"/>
    <property type="match status" value="1"/>
</dbReference>
<keyword evidence="7 10" id="KW-0804">Transcription</keyword>
<evidence type="ECO:0000259" key="15">
    <source>
        <dbReference type="Pfam" id="PF04563"/>
    </source>
</evidence>
<keyword evidence="3 10" id="KW-0808">Transferase</keyword>
<evidence type="ECO:0000256" key="1">
    <source>
        <dbReference type="ARBA" id="ARBA00006835"/>
    </source>
</evidence>
<dbReference type="InterPro" id="IPR007641">
    <property type="entry name" value="RNA_pol_Rpb2_7"/>
</dbReference>
<feature type="region of interest" description="Disordered" evidence="11">
    <location>
        <begin position="1"/>
        <end position="25"/>
    </location>
</feature>
<dbReference type="CDD" id="cd00653">
    <property type="entry name" value="RNA_pol_B_RPB2"/>
    <property type="match status" value="1"/>
</dbReference>
<dbReference type="GO" id="GO:0003677">
    <property type="term" value="F:DNA binding"/>
    <property type="evidence" value="ECO:0007669"/>
    <property type="project" value="InterPro"/>
</dbReference>
<evidence type="ECO:0000256" key="6">
    <source>
        <dbReference type="ARBA" id="ARBA00022833"/>
    </source>
</evidence>
<dbReference type="Pfam" id="PF04563">
    <property type="entry name" value="RNA_pol_Rpb2_1"/>
    <property type="match status" value="1"/>
</dbReference>
<name>A0AAV6Y2E5_9LAMI</name>
<proteinExistence type="inferred from homology"/>
<protein>
    <recommendedName>
        <fullName evidence="10">DNA-directed RNA polymerase subunit beta</fullName>
        <ecNumber evidence="10">2.7.7.6</ecNumber>
    </recommendedName>
</protein>
<dbReference type="FunFam" id="3.90.1100.10:FF:000005">
    <property type="entry name" value="DNA-directed RNA polymerase subunit beta"/>
    <property type="match status" value="1"/>
</dbReference>
<dbReference type="EMBL" id="WHWC01000003">
    <property type="protein sequence ID" value="KAG8386884.1"/>
    <property type="molecule type" value="Genomic_DNA"/>
</dbReference>
<dbReference type="AlphaFoldDB" id="A0AAV6Y2E5"/>
<keyword evidence="5" id="KW-0479">Metal-binding</keyword>
<dbReference type="Pfam" id="PF04566">
    <property type="entry name" value="RNA_pol_Rpb2_4"/>
    <property type="match status" value="1"/>
</dbReference>
<dbReference type="GO" id="GO:0000428">
    <property type="term" value="C:DNA-directed RNA polymerase complex"/>
    <property type="evidence" value="ECO:0007669"/>
    <property type="project" value="UniProtKB-KW"/>
</dbReference>
<dbReference type="EC" id="2.7.7.6" evidence="10"/>
<dbReference type="Gene3D" id="3.90.1110.10">
    <property type="entry name" value="RNA polymerase Rpb2, domain 2"/>
    <property type="match status" value="1"/>
</dbReference>
<organism evidence="19 20">
    <name type="scientific">Buddleja alternifolia</name>
    <dbReference type="NCBI Taxonomy" id="168488"/>
    <lineage>
        <taxon>Eukaryota</taxon>
        <taxon>Viridiplantae</taxon>
        <taxon>Streptophyta</taxon>
        <taxon>Embryophyta</taxon>
        <taxon>Tracheophyta</taxon>
        <taxon>Spermatophyta</taxon>
        <taxon>Magnoliopsida</taxon>
        <taxon>eudicotyledons</taxon>
        <taxon>Gunneridae</taxon>
        <taxon>Pentapetalae</taxon>
        <taxon>asterids</taxon>
        <taxon>lamiids</taxon>
        <taxon>Lamiales</taxon>
        <taxon>Scrophulariaceae</taxon>
        <taxon>Buddlejeae</taxon>
        <taxon>Buddleja</taxon>
    </lineage>
</organism>
<feature type="domain" description="RNA polymerase beta subunit protrusion" evidence="15">
    <location>
        <begin position="64"/>
        <end position="473"/>
    </location>
</feature>
<dbReference type="Pfam" id="PF00562">
    <property type="entry name" value="RNA_pol_Rpb2_6"/>
    <property type="match status" value="1"/>
</dbReference>
<dbReference type="FunFam" id="3.90.1070.20:FF:000001">
    <property type="entry name" value="DNA-directed RNA polymerase subunit beta"/>
    <property type="match status" value="1"/>
</dbReference>
<dbReference type="Gene3D" id="2.40.270.10">
    <property type="entry name" value="DNA-directed RNA polymerase, subunit 2, domain 6"/>
    <property type="match status" value="1"/>
</dbReference>
<dbReference type="FunFam" id="3.90.1100.10:FF:000003">
    <property type="entry name" value="DNA-directed RNA polymerase subunit beta"/>
    <property type="match status" value="1"/>
</dbReference>
<keyword evidence="2 10" id="KW-0240">DNA-directed RNA polymerase</keyword>
<evidence type="ECO:0000259" key="17">
    <source>
        <dbReference type="Pfam" id="PF04566"/>
    </source>
</evidence>
<dbReference type="InterPro" id="IPR007644">
    <property type="entry name" value="RNA_pol_bsu_protrusion"/>
</dbReference>